<dbReference type="GO" id="GO:0004252">
    <property type="term" value="F:serine-type endopeptidase activity"/>
    <property type="evidence" value="ECO:0007669"/>
    <property type="project" value="InterPro"/>
</dbReference>
<evidence type="ECO:0000256" key="4">
    <source>
        <dbReference type="ARBA" id="ARBA00023136"/>
    </source>
</evidence>
<sequence>MKKLLSDRFDLLFKFIGLVIAVEILNLLTGRILNHLGIYPRDLFGLVGIITAPFLHASIWHFLSNIVPLTILGLILSVHGPRKLAKASLIIMALGGGLVWLFARSSFHIGASGLVFGWWAFLLALGYYQRDWKAIGTAIAVLLLYSGMFVSLFSLRSPISFESHLFGAFAGIVAAAYLGKAKQQS</sequence>
<name>A0A2S0VUN4_9ALTE</name>
<dbReference type="GO" id="GO:0016020">
    <property type="term" value="C:membrane"/>
    <property type="evidence" value="ECO:0007669"/>
    <property type="project" value="UniProtKB-SubCell"/>
</dbReference>
<feature type="transmembrane region" description="Helical" evidence="5">
    <location>
        <begin position="109"/>
        <end position="128"/>
    </location>
</feature>
<keyword evidence="7" id="KW-0378">Hydrolase</keyword>
<feature type="transmembrane region" description="Helical" evidence="5">
    <location>
        <begin position="12"/>
        <end position="32"/>
    </location>
</feature>
<organism evidence="7 8">
    <name type="scientific">Saccharobesus litoralis</name>
    <dbReference type="NCBI Taxonomy" id="2172099"/>
    <lineage>
        <taxon>Bacteria</taxon>
        <taxon>Pseudomonadati</taxon>
        <taxon>Pseudomonadota</taxon>
        <taxon>Gammaproteobacteria</taxon>
        <taxon>Alteromonadales</taxon>
        <taxon>Alteromonadaceae</taxon>
        <taxon>Saccharobesus</taxon>
    </lineage>
</organism>
<dbReference type="PANTHER" id="PTHR43731:SF9">
    <property type="entry name" value="SLR1461 PROTEIN"/>
    <property type="match status" value="1"/>
</dbReference>
<dbReference type="InterPro" id="IPR035952">
    <property type="entry name" value="Rhomboid-like_sf"/>
</dbReference>
<dbReference type="Pfam" id="PF01694">
    <property type="entry name" value="Rhomboid"/>
    <property type="match status" value="1"/>
</dbReference>
<dbReference type="GO" id="GO:0006508">
    <property type="term" value="P:proteolysis"/>
    <property type="evidence" value="ECO:0007669"/>
    <property type="project" value="UniProtKB-KW"/>
</dbReference>
<evidence type="ECO:0000256" key="3">
    <source>
        <dbReference type="ARBA" id="ARBA00022989"/>
    </source>
</evidence>
<dbReference type="Proteomes" id="UP000244441">
    <property type="component" value="Chromosome"/>
</dbReference>
<gene>
    <name evidence="7" type="ORF">C2869_16565</name>
</gene>
<dbReference type="RefSeq" id="WP_108604002.1">
    <property type="nucleotide sequence ID" value="NZ_CP026604.1"/>
</dbReference>
<reference evidence="7 8" key="1">
    <citation type="submission" date="2018-01" db="EMBL/GenBank/DDBJ databases">
        <title>Genome sequence of a Cantenovulum-like bacteria.</title>
        <authorList>
            <person name="Tan W.R."/>
            <person name="Lau N.-S."/>
            <person name="Go F."/>
            <person name="Amirul A.-A.A."/>
        </authorList>
    </citation>
    <scope>NUCLEOTIDE SEQUENCE [LARGE SCALE GENOMIC DNA]</scope>
    <source>
        <strain evidence="7 8">CCB-QB4</strain>
    </source>
</reference>
<evidence type="ECO:0000256" key="2">
    <source>
        <dbReference type="ARBA" id="ARBA00022692"/>
    </source>
</evidence>
<feature type="transmembrane region" description="Helical" evidence="5">
    <location>
        <begin position="135"/>
        <end position="155"/>
    </location>
</feature>
<accession>A0A2S0VUN4</accession>
<keyword evidence="7" id="KW-0645">Protease</keyword>
<feature type="domain" description="Peptidase S54 rhomboid" evidence="6">
    <location>
        <begin position="47"/>
        <end position="180"/>
    </location>
</feature>
<dbReference type="PANTHER" id="PTHR43731">
    <property type="entry name" value="RHOMBOID PROTEASE"/>
    <property type="match status" value="1"/>
</dbReference>
<dbReference type="InterPro" id="IPR022764">
    <property type="entry name" value="Peptidase_S54_rhomboid_dom"/>
</dbReference>
<proteinExistence type="predicted"/>
<evidence type="ECO:0000259" key="6">
    <source>
        <dbReference type="Pfam" id="PF01694"/>
    </source>
</evidence>
<dbReference type="KEGG" id="cate:C2869_16565"/>
<keyword evidence="4 5" id="KW-0472">Membrane</keyword>
<evidence type="ECO:0000256" key="1">
    <source>
        <dbReference type="ARBA" id="ARBA00004141"/>
    </source>
</evidence>
<keyword evidence="2 5" id="KW-0812">Transmembrane</keyword>
<keyword evidence="3 5" id="KW-1133">Transmembrane helix</keyword>
<dbReference type="AlphaFoldDB" id="A0A2S0VUN4"/>
<protein>
    <submittedName>
        <fullName evidence="7">Rhomboid family intramembrane serine protease</fullName>
    </submittedName>
</protein>
<feature type="transmembrane region" description="Helical" evidence="5">
    <location>
        <begin position="161"/>
        <end position="179"/>
    </location>
</feature>
<dbReference type="OrthoDB" id="465874at2"/>
<dbReference type="EMBL" id="CP026604">
    <property type="protein sequence ID" value="AWB67937.1"/>
    <property type="molecule type" value="Genomic_DNA"/>
</dbReference>
<dbReference type="Gene3D" id="1.20.1540.10">
    <property type="entry name" value="Rhomboid-like"/>
    <property type="match status" value="1"/>
</dbReference>
<feature type="transmembrane region" description="Helical" evidence="5">
    <location>
        <begin position="84"/>
        <end position="103"/>
    </location>
</feature>
<evidence type="ECO:0000313" key="8">
    <source>
        <dbReference type="Proteomes" id="UP000244441"/>
    </source>
</evidence>
<dbReference type="SUPFAM" id="SSF144091">
    <property type="entry name" value="Rhomboid-like"/>
    <property type="match status" value="1"/>
</dbReference>
<keyword evidence="8" id="KW-1185">Reference proteome</keyword>
<evidence type="ECO:0000313" key="7">
    <source>
        <dbReference type="EMBL" id="AWB67937.1"/>
    </source>
</evidence>
<dbReference type="InterPro" id="IPR050925">
    <property type="entry name" value="Rhomboid_protease_S54"/>
</dbReference>
<evidence type="ECO:0000256" key="5">
    <source>
        <dbReference type="SAM" id="Phobius"/>
    </source>
</evidence>
<comment type="subcellular location">
    <subcellularLocation>
        <location evidence="1">Membrane</location>
        <topology evidence="1">Multi-pass membrane protein</topology>
    </subcellularLocation>
</comment>